<name>A0A4Q1BI53_TREME</name>
<evidence type="ECO:0008006" key="5">
    <source>
        <dbReference type="Google" id="ProtNLM"/>
    </source>
</evidence>
<dbReference type="Pfam" id="PF07287">
    <property type="entry name" value="AtuA"/>
    <property type="match status" value="1"/>
</dbReference>
<dbReference type="Proteomes" id="UP000289152">
    <property type="component" value="Unassembled WGS sequence"/>
</dbReference>
<dbReference type="InterPro" id="IPR010839">
    <property type="entry name" value="AtuA_N"/>
</dbReference>
<dbReference type="VEuPathDB" id="FungiDB:TREMEDRAFT_73146"/>
<dbReference type="InterPro" id="IPR025496">
    <property type="entry name" value="DUF4387"/>
</dbReference>
<comment type="caution">
    <text evidence="3">The sequence shown here is derived from an EMBL/GenBank/DDBJ whole genome shotgun (WGS) entry which is preliminary data.</text>
</comment>
<sequence length="608" mass="66559">MTVTEDKPVEIITPVGQIGYGYPIDPFLEECRRMPEGSFIIADCGSTDSGPQKLCFGLLTAPRESYLRDMRPIFAMAHERGFKVLFGSAGGHGSNSHVDEFADIVNQICKEEGYSFKVAKIYAEIDKDLIKSHIANGTCTPCGPVPELTDEEVEKCPRVVAQMGCEPFIKALEGGADIVLGGRAYDPAPYAAVCNMAGIDPGLGWHMGKIVECGALCATPRGKSIRATIRKDSFDLTPVNTSERCIPISVAAHTLYEKSRPDLLPGPGGILDLNNCTYTAVSDRTTRVSGAVFKPQPYTVKLEGAKPLGFRAIVVAGMKDPILIRQIDAWLEIVRKTVMAMMDNFDPEIDRLAWHVYGKNGVMGELEPDKDALSHELLIMAETLSSTQDRAKQIGNRLRIALLHTPYPGQMANSGNVAFPYAPFETPLGPFCEFNVYHIIPTDDALALFPVEYLDISYSAPASNGANVDPYSAVAKEVAAYSQSGKPKPTFKELVAAGRKSAAVSELARFVRSKNAGPYEVTFDVMFAEDLEYEWVKQTGVFKAATLAKMYNTKPENVVTCMFFDPARAFKFTIPRPRVEGGFGETDMHAAQEYMPIARLQIPLPDHL</sequence>
<evidence type="ECO:0000313" key="3">
    <source>
        <dbReference type="EMBL" id="RXK37323.1"/>
    </source>
</evidence>
<dbReference type="STRING" id="5217.A0A4Q1BI53"/>
<keyword evidence="4" id="KW-1185">Reference proteome</keyword>
<evidence type="ECO:0000313" key="4">
    <source>
        <dbReference type="Proteomes" id="UP000289152"/>
    </source>
</evidence>
<reference evidence="3 4" key="1">
    <citation type="submission" date="2016-06" db="EMBL/GenBank/DDBJ databases">
        <title>Evolution of pathogenesis and genome organization in the Tremellales.</title>
        <authorList>
            <person name="Cuomo C."/>
            <person name="Litvintseva A."/>
            <person name="Heitman J."/>
            <person name="Chen Y."/>
            <person name="Sun S."/>
            <person name="Springer D."/>
            <person name="Dromer F."/>
            <person name="Young S."/>
            <person name="Zeng Q."/>
            <person name="Chapman S."/>
            <person name="Gujja S."/>
            <person name="Saif S."/>
            <person name="Birren B."/>
        </authorList>
    </citation>
    <scope>NUCLEOTIDE SEQUENCE [LARGE SCALE GENOMIC DNA]</scope>
    <source>
        <strain evidence="3 4">ATCC 28783</strain>
    </source>
</reference>
<dbReference type="EMBL" id="SDIL01000071">
    <property type="protein sequence ID" value="RXK37323.1"/>
    <property type="molecule type" value="Genomic_DNA"/>
</dbReference>
<proteinExistence type="predicted"/>
<feature type="domain" description="Acyclic terpene utilisation N-terminal" evidence="1">
    <location>
        <begin position="65"/>
        <end position="406"/>
    </location>
</feature>
<accession>A0A4Q1BI53</accession>
<gene>
    <name evidence="3" type="ORF">M231_05389</name>
</gene>
<protein>
    <recommendedName>
        <fullName evidence="5">3-methylaspartate ammonia-lyase</fullName>
    </recommendedName>
</protein>
<organism evidence="3 4">
    <name type="scientific">Tremella mesenterica</name>
    <name type="common">Jelly fungus</name>
    <dbReference type="NCBI Taxonomy" id="5217"/>
    <lineage>
        <taxon>Eukaryota</taxon>
        <taxon>Fungi</taxon>
        <taxon>Dikarya</taxon>
        <taxon>Basidiomycota</taxon>
        <taxon>Agaricomycotina</taxon>
        <taxon>Tremellomycetes</taxon>
        <taxon>Tremellales</taxon>
        <taxon>Tremellaceae</taxon>
        <taxon>Tremella</taxon>
    </lineage>
</organism>
<dbReference type="OrthoDB" id="5863171at2759"/>
<evidence type="ECO:0000259" key="2">
    <source>
        <dbReference type="Pfam" id="PF14330"/>
    </source>
</evidence>
<evidence type="ECO:0000259" key="1">
    <source>
        <dbReference type="Pfam" id="PF07287"/>
    </source>
</evidence>
<feature type="domain" description="DUF4387" evidence="2">
    <location>
        <begin position="505"/>
        <end position="600"/>
    </location>
</feature>
<dbReference type="AlphaFoldDB" id="A0A4Q1BI53"/>
<dbReference type="InParanoid" id="A0A4Q1BI53"/>
<dbReference type="Pfam" id="PF14330">
    <property type="entry name" value="DUF4387"/>
    <property type="match status" value="1"/>
</dbReference>